<organism evidence="6 7">
    <name type="scientific">Paracoccus aminovorans</name>
    <dbReference type="NCBI Taxonomy" id="34004"/>
    <lineage>
        <taxon>Bacteria</taxon>
        <taxon>Pseudomonadati</taxon>
        <taxon>Pseudomonadota</taxon>
        <taxon>Alphaproteobacteria</taxon>
        <taxon>Rhodobacterales</taxon>
        <taxon>Paracoccaceae</taxon>
        <taxon>Paracoccus</taxon>
    </lineage>
</organism>
<accession>A0A1I3C652</accession>
<dbReference type="InterPro" id="IPR025965">
    <property type="entry name" value="FlgD/Vpr_Ig-like"/>
</dbReference>
<proteinExistence type="inferred from homology"/>
<evidence type="ECO:0000256" key="1">
    <source>
        <dbReference type="ARBA" id="ARBA00010577"/>
    </source>
</evidence>
<evidence type="ECO:0000256" key="3">
    <source>
        <dbReference type="ARBA" id="ARBA00022795"/>
    </source>
</evidence>
<dbReference type="GO" id="GO:0044781">
    <property type="term" value="P:bacterial-type flagellum organization"/>
    <property type="evidence" value="ECO:0007669"/>
    <property type="project" value="UniProtKB-KW"/>
</dbReference>
<evidence type="ECO:0000313" key="6">
    <source>
        <dbReference type="EMBL" id="SFH69806.1"/>
    </source>
</evidence>
<reference evidence="6 7" key="1">
    <citation type="submission" date="2016-10" db="EMBL/GenBank/DDBJ databases">
        <authorList>
            <person name="de Groot N.N."/>
        </authorList>
    </citation>
    <scope>NUCLEOTIDE SEQUENCE [LARGE SCALE GENOMIC DNA]</scope>
    <source>
        <strain evidence="6 7">DSM 8537</strain>
    </source>
</reference>
<dbReference type="Gene3D" id="2.30.30.910">
    <property type="match status" value="1"/>
</dbReference>
<keyword evidence="3" id="KW-1005">Bacterial flagellum biogenesis</keyword>
<gene>
    <name evidence="6" type="ORF">SAMN04488021_1288</name>
</gene>
<name>A0A1I3C652_9RHOB</name>
<dbReference type="STRING" id="34004.SAMN04488021_1288"/>
<dbReference type="Pfam" id="PF13860">
    <property type="entry name" value="FlgD_ig"/>
    <property type="match status" value="1"/>
</dbReference>
<keyword evidence="6" id="KW-0969">Cilium</keyword>
<evidence type="ECO:0000313" key="7">
    <source>
        <dbReference type="Proteomes" id="UP000183635"/>
    </source>
</evidence>
<dbReference type="Pfam" id="PF03963">
    <property type="entry name" value="FlgD"/>
    <property type="match status" value="1"/>
</dbReference>
<comment type="similarity">
    <text evidence="1">Belongs to the FlgD family.</text>
</comment>
<keyword evidence="6" id="KW-0966">Cell projection</keyword>
<comment type="function">
    <text evidence="4">Required for flagellar hook formation. May act as a scaffolding protein.</text>
</comment>
<keyword evidence="6" id="KW-0282">Flagellum</keyword>
<dbReference type="InterPro" id="IPR005648">
    <property type="entry name" value="FlgD"/>
</dbReference>
<protein>
    <recommendedName>
        <fullName evidence="2">Basal-body rod modification protein FlgD</fullName>
    </recommendedName>
</protein>
<dbReference type="EMBL" id="FOPU01000028">
    <property type="protein sequence ID" value="SFH69806.1"/>
    <property type="molecule type" value="Genomic_DNA"/>
</dbReference>
<keyword evidence="7" id="KW-1185">Reference proteome</keyword>
<sequence>MLTTQIKNQDPLNPMEGTEFAVQLATFSGVEQQVQTNQLLAQLLQGSNGGELGQLSNWIGREVRTSAPVWFDHSPLTLQIDSLADADKVALVTLDAQGNEVLREDIGTGSGEVDWQGKRANGDLLPEGLYSFRLEATKDGKVISTRDVEAYSRVSGVEMTKDGARLILAGGGWATVDEVTALRE</sequence>
<evidence type="ECO:0000256" key="4">
    <source>
        <dbReference type="ARBA" id="ARBA00024746"/>
    </source>
</evidence>
<dbReference type="Proteomes" id="UP000183635">
    <property type="component" value="Unassembled WGS sequence"/>
</dbReference>
<evidence type="ECO:0000256" key="2">
    <source>
        <dbReference type="ARBA" id="ARBA00016013"/>
    </source>
</evidence>
<evidence type="ECO:0000259" key="5">
    <source>
        <dbReference type="Pfam" id="PF13860"/>
    </source>
</evidence>
<dbReference type="AlphaFoldDB" id="A0A1I3C652"/>
<feature type="domain" description="FlgD/Vpr Ig-like" evidence="5">
    <location>
        <begin position="72"/>
        <end position="139"/>
    </location>
</feature>
<dbReference type="Gene3D" id="2.60.40.4070">
    <property type="match status" value="1"/>
</dbReference>